<dbReference type="GeneID" id="40729281"/>
<dbReference type="GO" id="GO:0004806">
    <property type="term" value="F:triacylglycerol lipase activity"/>
    <property type="evidence" value="ECO:0007669"/>
    <property type="project" value="UniProtKB-UniRule"/>
</dbReference>
<feature type="signal peptide" evidence="7">
    <location>
        <begin position="1"/>
        <end position="20"/>
    </location>
</feature>
<keyword evidence="4" id="KW-0378">Hydrolase</keyword>
<keyword evidence="6 7" id="KW-0443">Lipid metabolism</keyword>
<comment type="caution">
    <text evidence="8">The sequence shown here is derived from an EMBL/GenBank/DDBJ whole genome shotgun (WGS) entry which is preliminary data.</text>
</comment>
<comment type="similarity">
    <text evidence="7">Belongs to the AB hydrolase superfamily. Lipase family.</text>
</comment>
<dbReference type="SUPFAM" id="SSF53474">
    <property type="entry name" value="alpha/beta-Hydrolases"/>
    <property type="match status" value="1"/>
</dbReference>
<dbReference type="GO" id="GO:0005576">
    <property type="term" value="C:extracellular region"/>
    <property type="evidence" value="ECO:0007669"/>
    <property type="project" value="UniProtKB-SubCell"/>
</dbReference>
<protein>
    <recommendedName>
        <fullName evidence="7">Lipase</fullName>
        <ecNumber evidence="7">3.1.1.3</ecNumber>
    </recommendedName>
</protein>
<dbReference type="KEGG" id="sgra:EX895_006386"/>
<evidence type="ECO:0000256" key="2">
    <source>
        <dbReference type="ARBA" id="ARBA00004613"/>
    </source>
</evidence>
<feature type="chain" id="PRO_5021061852" description="Lipase" evidence="7">
    <location>
        <begin position="21"/>
        <end position="459"/>
    </location>
</feature>
<comment type="subcellular location">
    <subcellularLocation>
        <location evidence="2">Secreted</location>
    </subcellularLocation>
</comment>
<name>A0A4U7KKA1_9BASI</name>
<dbReference type="InterPro" id="IPR005152">
    <property type="entry name" value="Lipase_secreted"/>
</dbReference>
<dbReference type="GO" id="GO:0016042">
    <property type="term" value="P:lipid catabolic process"/>
    <property type="evidence" value="ECO:0007669"/>
    <property type="project" value="UniProtKB-UniRule"/>
</dbReference>
<evidence type="ECO:0000313" key="8">
    <source>
        <dbReference type="EMBL" id="TKY84485.1"/>
    </source>
</evidence>
<dbReference type="Proteomes" id="UP000306050">
    <property type="component" value="Chromosome SGRAM_9"/>
</dbReference>
<evidence type="ECO:0000313" key="9">
    <source>
        <dbReference type="Proteomes" id="UP000306050"/>
    </source>
</evidence>
<sequence length="459" mass="49115">MRFFPHALVALAVAATAAVAAPMEKRAQYPDPNDDPFYSAPANIASFSNGQVIQSRSATTDLGNLNNATSFQLLYRTTNTSGQPDVTVATVWVPAKPVSPAKIFSYQVYEDSSQLNCAPSYSYLTGLDQPNKVTVVLDTPIAISWALQQGYYAVSADHEGPKAAFIAGYQEGRAILDGIRALKNFQNLPSSSAVGLYGYSGGGHATGWAVNLADSYAPDVNIIGAAYGGVPTSTRDIFNFLNGGFFAGFPIAGVSGLGMAYPELEDFIQARLNAKGKETINKFRSRGFCLAQVVTNDNFVNIYSLVNDSNILNEPVPSEVLAKETLLQTQASYNVPVPKFPRFQWHALFDEIVPYKPAEQYVQEQCAKGANINWNVYPIAEHATAELIGLVPGIYWLSQAFNGQAPKVACGAGIPDIAGSNTPPAQQVLGTDLAKQLASLNGKQSAFGKPFGSYKPPSS</sequence>
<evidence type="ECO:0000256" key="4">
    <source>
        <dbReference type="ARBA" id="ARBA00022801"/>
    </source>
</evidence>
<dbReference type="EMBL" id="SRRM01000022">
    <property type="protein sequence ID" value="TKY84485.1"/>
    <property type="molecule type" value="Genomic_DNA"/>
</dbReference>
<dbReference type="OrthoDB" id="2373480at2759"/>
<dbReference type="AlphaFoldDB" id="A0A4U7KKA1"/>
<dbReference type="Gene3D" id="3.40.50.1820">
    <property type="entry name" value="alpha/beta hydrolase"/>
    <property type="match status" value="1"/>
</dbReference>
<comment type="catalytic activity">
    <reaction evidence="1 7">
        <text>a triacylglycerol + H2O = a diacylglycerol + a fatty acid + H(+)</text>
        <dbReference type="Rhea" id="RHEA:12044"/>
        <dbReference type="ChEBI" id="CHEBI:15377"/>
        <dbReference type="ChEBI" id="CHEBI:15378"/>
        <dbReference type="ChEBI" id="CHEBI:17855"/>
        <dbReference type="ChEBI" id="CHEBI:18035"/>
        <dbReference type="ChEBI" id="CHEBI:28868"/>
        <dbReference type="EC" id="3.1.1.3"/>
    </reaction>
</comment>
<keyword evidence="5 7" id="KW-0442">Lipid degradation</keyword>
<keyword evidence="7" id="KW-0732">Signal</keyword>
<dbReference type="Pfam" id="PF03583">
    <property type="entry name" value="LIP"/>
    <property type="match status" value="1"/>
</dbReference>
<dbReference type="InterPro" id="IPR029058">
    <property type="entry name" value="AB_hydrolase_fold"/>
</dbReference>
<dbReference type="PANTHER" id="PTHR34853:SF1">
    <property type="entry name" value="LIPASE 5"/>
    <property type="match status" value="1"/>
</dbReference>
<evidence type="ECO:0000256" key="1">
    <source>
        <dbReference type="ARBA" id="ARBA00001024"/>
    </source>
</evidence>
<proteinExistence type="inferred from homology"/>
<dbReference type="EC" id="3.1.1.3" evidence="7"/>
<organism evidence="8 9">
    <name type="scientific">Sporisorium graminicola</name>
    <dbReference type="NCBI Taxonomy" id="280036"/>
    <lineage>
        <taxon>Eukaryota</taxon>
        <taxon>Fungi</taxon>
        <taxon>Dikarya</taxon>
        <taxon>Basidiomycota</taxon>
        <taxon>Ustilaginomycotina</taxon>
        <taxon>Ustilaginomycetes</taxon>
        <taxon>Ustilaginales</taxon>
        <taxon>Ustilaginaceae</taxon>
        <taxon>Sporisorium</taxon>
    </lineage>
</organism>
<evidence type="ECO:0000256" key="3">
    <source>
        <dbReference type="ARBA" id="ARBA00022525"/>
    </source>
</evidence>
<evidence type="ECO:0000256" key="6">
    <source>
        <dbReference type="ARBA" id="ARBA00023098"/>
    </source>
</evidence>
<dbReference type="PANTHER" id="PTHR34853">
    <property type="match status" value="1"/>
</dbReference>
<gene>
    <name evidence="8" type="ORF">EX895_006386</name>
</gene>
<dbReference type="PIRSF" id="PIRSF029171">
    <property type="entry name" value="Esterase_LipA"/>
    <property type="match status" value="1"/>
</dbReference>
<dbReference type="RefSeq" id="XP_029736470.1">
    <property type="nucleotide sequence ID" value="XM_029886978.1"/>
</dbReference>
<keyword evidence="9" id="KW-1185">Reference proteome</keyword>
<reference evidence="8 9" key="1">
    <citation type="submission" date="2019-05" db="EMBL/GenBank/DDBJ databases">
        <title>Sporisorium graminicola CBS 10092 draft sequencing and annotation.</title>
        <authorList>
            <person name="Solano-Gonzalez S."/>
            <person name="Caddick M.X."/>
            <person name="Darby A."/>
        </authorList>
    </citation>
    <scope>NUCLEOTIDE SEQUENCE [LARGE SCALE GENOMIC DNA]</scope>
    <source>
        <strain evidence="8 9">CBS 10092</strain>
    </source>
</reference>
<dbReference type="Gene3D" id="1.10.260.130">
    <property type="match status" value="1"/>
</dbReference>
<evidence type="ECO:0000256" key="7">
    <source>
        <dbReference type="PIRNR" id="PIRNR029171"/>
    </source>
</evidence>
<keyword evidence="3 7" id="KW-0964">Secreted</keyword>
<evidence type="ECO:0000256" key="5">
    <source>
        <dbReference type="ARBA" id="ARBA00022963"/>
    </source>
</evidence>
<accession>A0A4U7KKA1</accession>